<gene>
    <name evidence="1" type="ORF">GGE60_003136</name>
</gene>
<accession>A0A7W6ZUL9</accession>
<dbReference type="InterPro" id="IPR012863">
    <property type="entry name" value="DUF1636"/>
</dbReference>
<evidence type="ECO:0000313" key="1">
    <source>
        <dbReference type="EMBL" id="MBB4569017.1"/>
    </source>
</evidence>
<dbReference type="AlphaFoldDB" id="A0A7W6ZUL9"/>
<reference evidence="1 2" key="1">
    <citation type="submission" date="2020-08" db="EMBL/GenBank/DDBJ databases">
        <title>Genomic Encyclopedia of Type Strains, Phase IV (KMG-V): Genome sequencing to study the core and pangenomes of soil and plant-associated prokaryotes.</title>
        <authorList>
            <person name="Whitman W."/>
        </authorList>
    </citation>
    <scope>NUCLEOTIDE SEQUENCE [LARGE SCALE GENOMIC DNA]</scope>
    <source>
        <strain evidence="1 2">SEMIA 492</strain>
    </source>
</reference>
<sequence length="137" mass="14586">MDKAKEQTHRITVCTSCRHVGAPCRPGLDLLKHLQAAIAEAGAALSDDFSLEGSVCMAGCERPCTVAFQASAKATYLFGDIADEADIGALVSFAELYRDRPDGLTREGERPKMLGGKTLARIPAAIVSAERHATLLQ</sequence>
<dbReference type="GeneID" id="32528200"/>
<name>A0A7W6ZUL9_9HYPH</name>
<protein>
    <submittedName>
        <fullName evidence="1">Putative metal-binding protein</fullName>
    </submittedName>
</protein>
<dbReference type="OrthoDB" id="8364077at2"/>
<dbReference type="RefSeq" id="WP_037135378.1">
    <property type="nucleotide sequence ID" value="NZ_JACIIG010000007.1"/>
</dbReference>
<dbReference type="Proteomes" id="UP000543836">
    <property type="component" value="Unassembled WGS sequence"/>
</dbReference>
<dbReference type="Pfam" id="PF07845">
    <property type="entry name" value="DUF1636"/>
    <property type="match status" value="1"/>
</dbReference>
<keyword evidence="2" id="KW-1185">Reference proteome</keyword>
<dbReference type="EMBL" id="JACIIG010000007">
    <property type="protein sequence ID" value="MBB4569017.1"/>
    <property type="molecule type" value="Genomic_DNA"/>
</dbReference>
<proteinExistence type="predicted"/>
<evidence type="ECO:0000313" key="2">
    <source>
        <dbReference type="Proteomes" id="UP000543836"/>
    </source>
</evidence>
<organism evidence="1 2">
    <name type="scientific">Rhizobium leucaenae</name>
    <dbReference type="NCBI Taxonomy" id="29450"/>
    <lineage>
        <taxon>Bacteria</taxon>
        <taxon>Pseudomonadati</taxon>
        <taxon>Pseudomonadota</taxon>
        <taxon>Alphaproteobacteria</taxon>
        <taxon>Hyphomicrobiales</taxon>
        <taxon>Rhizobiaceae</taxon>
        <taxon>Rhizobium/Agrobacterium group</taxon>
        <taxon>Rhizobium</taxon>
    </lineage>
</organism>
<comment type="caution">
    <text evidence="1">The sequence shown here is derived from an EMBL/GenBank/DDBJ whole genome shotgun (WGS) entry which is preliminary data.</text>
</comment>